<sequence>MKVKLATTGRVIELRRFGPWWKPWDRRGTLRIDHITGLHEVTPALARRLSDYDLHLMPKVRTNDSVLHTVLEAEQRRREGKTARQALAVSILSLLVAFAAVALKVS</sequence>
<dbReference type="EMBL" id="JACIDB010000001">
    <property type="protein sequence ID" value="MBB3874823.1"/>
    <property type="molecule type" value="Genomic_DNA"/>
</dbReference>
<comment type="caution">
    <text evidence="2">The sequence shown here is derived from an EMBL/GenBank/DDBJ whole genome shotgun (WGS) entry which is preliminary data.</text>
</comment>
<keyword evidence="1" id="KW-1133">Transmembrane helix</keyword>
<proteinExistence type="predicted"/>
<reference evidence="2 3" key="1">
    <citation type="submission" date="2020-08" db="EMBL/GenBank/DDBJ databases">
        <title>Genomic Encyclopedia of Type Strains, Phase IV (KMG-IV): sequencing the most valuable type-strain genomes for metagenomic binning, comparative biology and taxonomic classification.</title>
        <authorList>
            <person name="Goeker M."/>
        </authorList>
    </citation>
    <scope>NUCLEOTIDE SEQUENCE [LARGE SCALE GENOMIC DNA]</scope>
    <source>
        <strain evidence="2 3">DSM 15581</strain>
    </source>
</reference>
<feature type="transmembrane region" description="Helical" evidence="1">
    <location>
        <begin position="86"/>
        <end position="103"/>
    </location>
</feature>
<organism evidence="2 3">
    <name type="scientific">Sphingomonas aquatilis</name>
    <dbReference type="NCBI Taxonomy" id="93063"/>
    <lineage>
        <taxon>Bacteria</taxon>
        <taxon>Pseudomonadati</taxon>
        <taxon>Pseudomonadota</taxon>
        <taxon>Alphaproteobacteria</taxon>
        <taxon>Sphingomonadales</taxon>
        <taxon>Sphingomonadaceae</taxon>
        <taxon>Sphingomonas</taxon>
    </lineage>
</organism>
<keyword evidence="1" id="KW-0812">Transmembrane</keyword>
<evidence type="ECO:0000256" key="1">
    <source>
        <dbReference type="SAM" id="Phobius"/>
    </source>
</evidence>
<evidence type="ECO:0000313" key="2">
    <source>
        <dbReference type="EMBL" id="MBB3874823.1"/>
    </source>
</evidence>
<evidence type="ECO:0000313" key="3">
    <source>
        <dbReference type="Proteomes" id="UP000528945"/>
    </source>
</evidence>
<dbReference type="Proteomes" id="UP000528945">
    <property type="component" value="Unassembled WGS sequence"/>
</dbReference>
<gene>
    <name evidence="2" type="ORF">GGR47_001039</name>
</gene>
<accession>A0AAW3TNV5</accession>
<dbReference type="RefSeq" id="WP_147035459.1">
    <property type="nucleotide sequence ID" value="NZ_JACIDB010000001.1"/>
</dbReference>
<name>A0AAW3TNV5_9SPHN</name>
<keyword evidence="3" id="KW-1185">Reference proteome</keyword>
<keyword evidence="1" id="KW-0472">Membrane</keyword>
<dbReference type="AlphaFoldDB" id="A0AAW3TNV5"/>
<protein>
    <submittedName>
        <fullName evidence="2">Uncharacterized protein</fullName>
    </submittedName>
</protein>